<sequence>MTLLDLLVLLIIAAIVGFIAQSMIGYRGGSLLVTIALGFIGAVVGSWLARRLGLPEFFSLGIGDITFPIVWAIIGAILFVALVALTARGGGYRWSITPPSRVTLVFSVLFGILSLLVNFGIISIGVGAYILMAIAWFVLLLGNLVRGL</sequence>
<evidence type="ECO:0000256" key="4">
    <source>
        <dbReference type="ARBA" id="ARBA00022692"/>
    </source>
</evidence>
<accession>A0A0H4T335</accession>
<comment type="subcellular location">
    <subcellularLocation>
        <location evidence="1">Cell membrane</location>
        <topology evidence="1">Multi-pass membrane protein</topology>
    </subcellularLocation>
</comment>
<keyword evidence="6 7" id="KW-0472">Membrane</keyword>
<protein>
    <recommendedName>
        <fullName evidence="9">Transglycosylase-associated protein</fullName>
    </recommendedName>
</protein>
<reference evidence="8" key="1">
    <citation type="journal article" date="2015" name="ISME J.">
        <title>Aquifer environment selects for microbial species cohorts in sediment and groundwater.</title>
        <authorList>
            <person name="Hug L.A."/>
            <person name="Thomas B.C."/>
            <person name="Brown C.T."/>
            <person name="Frischkorn K.R."/>
            <person name="Williams K.H."/>
            <person name="Tringe S.G."/>
            <person name="Banfield J.F."/>
        </authorList>
    </citation>
    <scope>NUCLEOTIDE SEQUENCE</scope>
</reference>
<evidence type="ECO:0000256" key="2">
    <source>
        <dbReference type="ARBA" id="ARBA00011006"/>
    </source>
</evidence>
<evidence type="ECO:0000313" key="8">
    <source>
        <dbReference type="EMBL" id="AKQ01105.1"/>
    </source>
</evidence>
<proteinExistence type="inferred from homology"/>
<feature type="transmembrane region" description="Helical" evidence="7">
    <location>
        <begin position="102"/>
        <end position="122"/>
    </location>
</feature>
<feature type="transmembrane region" description="Helical" evidence="7">
    <location>
        <begin position="69"/>
        <end position="90"/>
    </location>
</feature>
<keyword evidence="4 7" id="KW-0812">Transmembrane</keyword>
<dbReference type="InterPro" id="IPR007341">
    <property type="entry name" value="Transgly_assoc"/>
</dbReference>
<dbReference type="GO" id="GO:0005886">
    <property type="term" value="C:plasma membrane"/>
    <property type="evidence" value="ECO:0007669"/>
    <property type="project" value="UniProtKB-SubCell"/>
</dbReference>
<name>A0A0H4T335_9CHLR</name>
<keyword evidence="5 7" id="KW-1133">Transmembrane helix</keyword>
<dbReference type="EMBL" id="KT006951">
    <property type="protein sequence ID" value="AKQ01105.1"/>
    <property type="molecule type" value="Genomic_DNA"/>
</dbReference>
<evidence type="ECO:0000256" key="3">
    <source>
        <dbReference type="ARBA" id="ARBA00022475"/>
    </source>
</evidence>
<comment type="similarity">
    <text evidence="2">Belongs to the UPF0410 family.</text>
</comment>
<organism evidence="8">
    <name type="scientific">uncultured Chloroflexi bacterium Rifle_16ft_4_minimus_1477</name>
    <dbReference type="NCBI Taxonomy" id="1665058"/>
    <lineage>
        <taxon>Bacteria</taxon>
        <taxon>Bacillati</taxon>
        <taxon>Chloroflexota</taxon>
        <taxon>environmental samples</taxon>
    </lineage>
</organism>
<dbReference type="AlphaFoldDB" id="A0A0H4T335"/>
<feature type="transmembrane region" description="Helical" evidence="7">
    <location>
        <begin position="128"/>
        <end position="145"/>
    </location>
</feature>
<evidence type="ECO:0008006" key="9">
    <source>
        <dbReference type="Google" id="ProtNLM"/>
    </source>
</evidence>
<evidence type="ECO:0000256" key="7">
    <source>
        <dbReference type="SAM" id="Phobius"/>
    </source>
</evidence>
<dbReference type="Pfam" id="PF04226">
    <property type="entry name" value="Transgly_assoc"/>
    <property type="match status" value="1"/>
</dbReference>
<evidence type="ECO:0000256" key="1">
    <source>
        <dbReference type="ARBA" id="ARBA00004651"/>
    </source>
</evidence>
<evidence type="ECO:0000256" key="6">
    <source>
        <dbReference type="ARBA" id="ARBA00023136"/>
    </source>
</evidence>
<feature type="transmembrane region" description="Helical" evidence="7">
    <location>
        <begin position="6"/>
        <end position="24"/>
    </location>
</feature>
<keyword evidence="3" id="KW-1003">Cell membrane</keyword>
<feature type="transmembrane region" description="Helical" evidence="7">
    <location>
        <begin position="31"/>
        <end position="49"/>
    </location>
</feature>
<evidence type="ECO:0000256" key="5">
    <source>
        <dbReference type="ARBA" id="ARBA00022989"/>
    </source>
</evidence>